<name>A0A813Z032_9BILA</name>
<dbReference type="OrthoDB" id="413313at2759"/>
<dbReference type="AlphaFoldDB" id="A0A813Z032"/>
<accession>A0A813Z032</accession>
<evidence type="ECO:0000313" key="2">
    <source>
        <dbReference type="Proteomes" id="UP000663879"/>
    </source>
</evidence>
<dbReference type="PANTHER" id="PTHR10974">
    <property type="entry name" value="FI08016P-RELATED"/>
    <property type="match status" value="1"/>
</dbReference>
<protein>
    <submittedName>
        <fullName evidence="1">Uncharacterized protein</fullName>
    </submittedName>
</protein>
<dbReference type="Pfam" id="PF02995">
    <property type="entry name" value="DUF229"/>
    <property type="match status" value="1"/>
</dbReference>
<gene>
    <name evidence="1" type="ORF">OXX778_LOCUS10930</name>
</gene>
<sequence>MENTILILMSDHGPRFNVNRKSVKGILKERNPFFSMYIPELFKKNEINDGRSLSLFNKIQNDRRCDQAGIDQHWCACLKRTELVVDKYLEKMAIEFINYINEVILKDHLDKCAKLGLDEITRVYKLETYISNDKRNITKKNASLIKRFLQEPKIEKDFRNFFFQITTSNNNGGIYEFSITDEFDFVKRKSNYLINKNSISRVNKYGNSSHCIFNDYTDLRKFCFCKNK</sequence>
<dbReference type="GO" id="GO:0005615">
    <property type="term" value="C:extracellular space"/>
    <property type="evidence" value="ECO:0007669"/>
    <property type="project" value="TreeGrafter"/>
</dbReference>
<comment type="caution">
    <text evidence="1">The sequence shown here is derived from an EMBL/GenBank/DDBJ whole genome shotgun (WGS) entry which is preliminary data.</text>
</comment>
<dbReference type="InterPro" id="IPR004245">
    <property type="entry name" value="DUF229"/>
</dbReference>
<dbReference type="Proteomes" id="UP000663879">
    <property type="component" value="Unassembled WGS sequence"/>
</dbReference>
<keyword evidence="2" id="KW-1185">Reference proteome</keyword>
<evidence type="ECO:0000313" key="1">
    <source>
        <dbReference type="EMBL" id="CAF0891405.1"/>
    </source>
</evidence>
<dbReference type="EMBL" id="CAJNOC010001790">
    <property type="protein sequence ID" value="CAF0891405.1"/>
    <property type="molecule type" value="Genomic_DNA"/>
</dbReference>
<organism evidence="1 2">
    <name type="scientific">Brachionus calyciflorus</name>
    <dbReference type="NCBI Taxonomy" id="104777"/>
    <lineage>
        <taxon>Eukaryota</taxon>
        <taxon>Metazoa</taxon>
        <taxon>Spiralia</taxon>
        <taxon>Gnathifera</taxon>
        <taxon>Rotifera</taxon>
        <taxon>Eurotatoria</taxon>
        <taxon>Monogononta</taxon>
        <taxon>Pseudotrocha</taxon>
        <taxon>Ploima</taxon>
        <taxon>Brachionidae</taxon>
        <taxon>Brachionus</taxon>
    </lineage>
</organism>
<dbReference type="PANTHER" id="PTHR10974:SF1">
    <property type="entry name" value="FI08016P-RELATED"/>
    <property type="match status" value="1"/>
</dbReference>
<proteinExistence type="predicted"/>
<reference evidence="1" key="1">
    <citation type="submission" date="2021-02" db="EMBL/GenBank/DDBJ databases">
        <authorList>
            <person name="Nowell W R."/>
        </authorList>
    </citation>
    <scope>NUCLEOTIDE SEQUENCE</scope>
    <source>
        <strain evidence="1">Ploen Becks lab</strain>
    </source>
</reference>